<dbReference type="EMBL" id="JANSUY010000002">
    <property type="protein sequence ID" value="MCR9014552.1"/>
    <property type="molecule type" value="Genomic_DNA"/>
</dbReference>
<organism evidence="1 2">
    <name type="scientific">Aquiflexum gelatinilyticum</name>
    <dbReference type="NCBI Taxonomy" id="2961943"/>
    <lineage>
        <taxon>Bacteria</taxon>
        <taxon>Pseudomonadati</taxon>
        <taxon>Bacteroidota</taxon>
        <taxon>Cytophagia</taxon>
        <taxon>Cytophagales</taxon>
        <taxon>Cyclobacteriaceae</taxon>
        <taxon>Aquiflexum</taxon>
    </lineage>
</organism>
<evidence type="ECO:0000313" key="2">
    <source>
        <dbReference type="Proteomes" id="UP001142175"/>
    </source>
</evidence>
<dbReference type="AlphaFoldDB" id="A0A9X2SXY4"/>
<evidence type="ECO:0000313" key="1">
    <source>
        <dbReference type="EMBL" id="MCR9014552.1"/>
    </source>
</evidence>
<dbReference type="PROSITE" id="PS51257">
    <property type="entry name" value="PROKAR_LIPOPROTEIN"/>
    <property type="match status" value="1"/>
</dbReference>
<sequence length="184" mass="20739">MKNSLIAVLVSVTLLGCVAENNNGNDSETVYFPVKDYIEVTALNLEGAGIIKELNLNGEKETIRDTLTAEKWLEELDFFIKADISRPSLAGSYETQRSPEFLIHSLKEGEKGEVQKIVVKYEDEVIKEVSFSIKNSNLFYTSETRGVIFNQSLTGKLDHFVVETMQKVIFLKPNKMIINASVVW</sequence>
<protein>
    <submittedName>
        <fullName evidence="1">Uncharacterized protein</fullName>
    </submittedName>
</protein>
<reference evidence="1" key="1">
    <citation type="submission" date="2022-08" db="EMBL/GenBank/DDBJ databases">
        <authorList>
            <person name="Zhang D."/>
        </authorList>
    </citation>
    <scope>NUCLEOTIDE SEQUENCE</scope>
    <source>
        <strain evidence="1">XJ19-11</strain>
    </source>
</reference>
<accession>A0A9X2SXY4</accession>
<comment type="caution">
    <text evidence="1">The sequence shown here is derived from an EMBL/GenBank/DDBJ whole genome shotgun (WGS) entry which is preliminary data.</text>
</comment>
<dbReference type="RefSeq" id="WP_258422428.1">
    <property type="nucleotide sequence ID" value="NZ_JANAEZ010000006.1"/>
</dbReference>
<proteinExistence type="predicted"/>
<name>A0A9X2SXY4_9BACT</name>
<gene>
    <name evidence="1" type="ORF">NU887_05855</name>
</gene>
<dbReference type="Proteomes" id="UP001142175">
    <property type="component" value="Unassembled WGS sequence"/>
</dbReference>
<keyword evidence="2" id="KW-1185">Reference proteome</keyword>